<dbReference type="EMBL" id="CP113088">
    <property type="protein sequence ID" value="WAC02133.1"/>
    <property type="molecule type" value="Genomic_DNA"/>
</dbReference>
<reference evidence="1" key="1">
    <citation type="submission" date="2022-11" db="EMBL/GenBank/DDBJ databases">
        <title>Lacinutrix neustonica HL-RS19T sp. nov., isolated from the surface microlayer sample of brackish Lake Shihwa.</title>
        <authorList>
            <person name="Choi J.Y."/>
            <person name="Hwang C.Y."/>
        </authorList>
    </citation>
    <scope>NUCLEOTIDE SEQUENCE</scope>
    <source>
        <strain evidence="1">HL-RS19</strain>
    </source>
</reference>
<gene>
    <name evidence="1" type="ORF">N7U66_20545</name>
</gene>
<keyword evidence="2" id="KW-1185">Reference proteome</keyword>
<dbReference type="KEGG" id="lnu:N7U66_20545"/>
<dbReference type="RefSeq" id="WP_267676730.1">
    <property type="nucleotide sequence ID" value="NZ_CP113088.1"/>
</dbReference>
<sequence length="204" mass="23244">MNLDNEGGSSFSIESNNELTEEIYSIAYDPSDNTFFGTTHYNDYFTEYSSFESYNPNTNERIKTDICECRHHSVTVNSQTNQKILIKEGQTLDKVAFQEINSQGIVTFESSEIDLGGQVSDFIYIHSLDAFIAKEDDYSSLKISIVDANSYNLETLIIDVDTPDDPIGNSFNYSNLNYDKENDLLYYLRSNGLYIIDINSELQN</sequence>
<evidence type="ECO:0000313" key="2">
    <source>
        <dbReference type="Proteomes" id="UP001164705"/>
    </source>
</evidence>
<name>A0A9E8SD75_9FLAO</name>
<dbReference type="Proteomes" id="UP001164705">
    <property type="component" value="Chromosome"/>
</dbReference>
<evidence type="ECO:0000313" key="1">
    <source>
        <dbReference type="EMBL" id="WAC02133.1"/>
    </source>
</evidence>
<accession>A0A9E8SD75</accession>
<dbReference type="AlphaFoldDB" id="A0A9E8SD75"/>
<proteinExistence type="predicted"/>
<organism evidence="1 2">
    <name type="scientific">Lacinutrix neustonica</name>
    <dbReference type="NCBI Taxonomy" id="2980107"/>
    <lineage>
        <taxon>Bacteria</taxon>
        <taxon>Pseudomonadati</taxon>
        <taxon>Bacteroidota</taxon>
        <taxon>Flavobacteriia</taxon>
        <taxon>Flavobacteriales</taxon>
        <taxon>Flavobacteriaceae</taxon>
        <taxon>Lacinutrix</taxon>
    </lineage>
</organism>
<protein>
    <submittedName>
        <fullName evidence="1">Uncharacterized protein</fullName>
    </submittedName>
</protein>